<reference evidence="2" key="1">
    <citation type="journal article" date="2014" name="PLoS ONE">
        <title>Transcriptome-Based Identification of ABC Transporters in the Western Tarnished Plant Bug Lygus hesperus.</title>
        <authorList>
            <person name="Hull J.J."/>
            <person name="Chaney K."/>
            <person name="Geib S.M."/>
            <person name="Fabrick J.A."/>
            <person name="Brent C.S."/>
            <person name="Walsh D."/>
            <person name="Lavine L.C."/>
        </authorList>
    </citation>
    <scope>NUCLEOTIDE SEQUENCE</scope>
</reference>
<protein>
    <submittedName>
        <fullName evidence="2">Glutamyl-tRNA(Gln) amidotransferase subunit A</fullName>
    </submittedName>
</protein>
<keyword evidence="1" id="KW-1133">Transmembrane helix</keyword>
<keyword evidence="1" id="KW-0812">Transmembrane</keyword>
<dbReference type="GO" id="GO:0016740">
    <property type="term" value="F:transferase activity"/>
    <property type="evidence" value="ECO:0007669"/>
    <property type="project" value="UniProtKB-KW"/>
</dbReference>
<dbReference type="EMBL" id="GDHC01005009">
    <property type="protein sequence ID" value="JAQ13620.1"/>
    <property type="molecule type" value="Transcribed_RNA"/>
</dbReference>
<sequence length="281" mass="30550">MTGAFTVVGTSSLQKCLHGDADAADPTATVAIDAFSNSIARIIVQDANPSPHPLPPDAFSCVVRTVNSDTQETHSQVMRSVSGSGHTYSAPAAKQRFLKIVNGSGTYHVYIDVTTPLLPPTQRVTSWHICDFVVSNAPTTDLRIIHDTHDLYDNDGDIDRVYTITVPKPRPIIIAGTVALMALCMLGFLYCLYCYADGWSLGGLSAKLRALSFMAALVSVVALLTVYFFTLRLYHVVVIGSAMMCVLLFAMHVSFSDLVATRVLLHAVHPSLQFDTLKKFQ</sequence>
<evidence type="ECO:0000256" key="1">
    <source>
        <dbReference type="SAM" id="Phobius"/>
    </source>
</evidence>
<keyword evidence="2" id="KW-0808">Transferase</keyword>
<dbReference type="AlphaFoldDB" id="A0A0A9WPU1"/>
<feature type="transmembrane region" description="Helical" evidence="1">
    <location>
        <begin position="234"/>
        <end position="255"/>
    </location>
</feature>
<evidence type="ECO:0000313" key="4">
    <source>
        <dbReference type="EMBL" id="JAQ13620.1"/>
    </source>
</evidence>
<organism evidence="2">
    <name type="scientific">Lygus hesperus</name>
    <name type="common">Western plant bug</name>
    <dbReference type="NCBI Taxonomy" id="30085"/>
    <lineage>
        <taxon>Eukaryota</taxon>
        <taxon>Metazoa</taxon>
        <taxon>Ecdysozoa</taxon>
        <taxon>Arthropoda</taxon>
        <taxon>Hexapoda</taxon>
        <taxon>Insecta</taxon>
        <taxon>Pterygota</taxon>
        <taxon>Neoptera</taxon>
        <taxon>Paraneoptera</taxon>
        <taxon>Hemiptera</taxon>
        <taxon>Heteroptera</taxon>
        <taxon>Panheteroptera</taxon>
        <taxon>Cimicomorpha</taxon>
        <taxon>Miridae</taxon>
        <taxon>Mirini</taxon>
        <taxon>Lygus</taxon>
    </lineage>
</organism>
<proteinExistence type="predicted"/>
<reference evidence="3" key="3">
    <citation type="journal article" date="2016" name="Gigascience">
        <title>De novo construction of an expanded transcriptome assembly for the western tarnished plant bug, Lygus hesperus.</title>
        <authorList>
            <person name="Tassone E.E."/>
            <person name="Geib S.M."/>
            <person name="Hall B."/>
            <person name="Fabrick J.A."/>
            <person name="Brent C.S."/>
            <person name="Hull J.J."/>
        </authorList>
    </citation>
    <scope>NUCLEOTIDE SEQUENCE</scope>
</reference>
<keyword evidence="1" id="KW-0472">Membrane</keyword>
<gene>
    <name evidence="2" type="primary">gatA_7</name>
    <name evidence="2" type="ORF">CM83_2571</name>
    <name evidence="3" type="ORF">g.10642</name>
    <name evidence="4" type="ORF">g.10648</name>
</gene>
<accession>A0A0A9WPU1</accession>
<dbReference type="EMBL" id="GDHC01015690">
    <property type="protein sequence ID" value="JAQ02939.1"/>
    <property type="molecule type" value="Transcribed_RNA"/>
</dbReference>
<dbReference type="EMBL" id="GBHO01034158">
    <property type="protein sequence ID" value="JAG09446.1"/>
    <property type="molecule type" value="Transcribed_RNA"/>
</dbReference>
<evidence type="ECO:0000313" key="3">
    <source>
        <dbReference type="EMBL" id="JAQ02939.1"/>
    </source>
</evidence>
<name>A0A0A9WPU1_LYGHE</name>
<evidence type="ECO:0000313" key="2">
    <source>
        <dbReference type="EMBL" id="JAG09446.1"/>
    </source>
</evidence>
<feature type="transmembrane region" description="Helical" evidence="1">
    <location>
        <begin position="208"/>
        <end position="228"/>
    </location>
</feature>
<feature type="transmembrane region" description="Helical" evidence="1">
    <location>
        <begin position="172"/>
        <end position="196"/>
    </location>
</feature>
<reference evidence="2" key="2">
    <citation type="submission" date="2014-07" db="EMBL/GenBank/DDBJ databases">
        <authorList>
            <person name="Hull J."/>
        </authorList>
    </citation>
    <scope>NUCLEOTIDE SEQUENCE</scope>
</reference>